<dbReference type="AlphaFoldDB" id="G7VDQ6"/>
<dbReference type="BioCyc" id="PSP1104324:GJSN-2595-MONOMER"/>
<sequence length="79" mass="9266">MDLAARLGVREEDIDIVVLDEDTPCALVLEIARGRPLYYRGLKEFLDVLYFHVNVCIDHFITLRKVEAWETQLSKTWRS</sequence>
<keyword evidence="2" id="KW-1185">Reference proteome</keyword>
<dbReference type="RefSeq" id="WP_014289860.1">
    <property type="nucleotide sequence ID" value="NC_016645.1"/>
</dbReference>
<evidence type="ECO:0000313" key="1">
    <source>
        <dbReference type="EMBL" id="AET34035.1"/>
    </source>
</evidence>
<reference evidence="1 2" key="1">
    <citation type="journal article" date="2012" name="J. Bacteriol.">
        <title>Complete genome sequence of strain 1860, a crenarchaeon of the genus pyrobaculum able to grow with various electron acceptors.</title>
        <authorList>
            <person name="Mardanov A.V."/>
            <person name="Gumerov V.M."/>
            <person name="Slobodkina G.B."/>
            <person name="Beletsky A.V."/>
            <person name="Bonch-Osmolovskaya E.A."/>
            <person name="Ravin N.V."/>
            <person name="Skryabin K.G."/>
        </authorList>
    </citation>
    <scope>NUCLEOTIDE SEQUENCE [LARGE SCALE GENOMIC DNA]</scope>
    <source>
        <strain evidence="1 2">1860</strain>
    </source>
</reference>
<dbReference type="KEGG" id="pyr:P186_2651"/>
<evidence type="ECO:0008006" key="3">
    <source>
        <dbReference type="Google" id="ProtNLM"/>
    </source>
</evidence>
<dbReference type="EMBL" id="CP003098">
    <property type="protein sequence ID" value="AET34035.1"/>
    <property type="molecule type" value="Genomic_DNA"/>
</dbReference>
<dbReference type="STRING" id="1104324.P186_2651"/>
<dbReference type="HOGENOM" id="CLU_2597899_0_0_2"/>
<name>G7VDQ6_9CREN</name>
<dbReference type="Proteomes" id="UP000005867">
    <property type="component" value="Chromosome"/>
</dbReference>
<organism evidence="1 2">
    <name type="scientific">Pyrobaculum ferrireducens</name>
    <dbReference type="NCBI Taxonomy" id="1104324"/>
    <lineage>
        <taxon>Archaea</taxon>
        <taxon>Thermoproteota</taxon>
        <taxon>Thermoprotei</taxon>
        <taxon>Thermoproteales</taxon>
        <taxon>Thermoproteaceae</taxon>
        <taxon>Pyrobaculum</taxon>
    </lineage>
</organism>
<accession>G7VDQ6</accession>
<protein>
    <recommendedName>
        <fullName evidence="3">PaREP11</fullName>
    </recommendedName>
</protein>
<gene>
    <name evidence="1" type="ORF">P186_2651</name>
</gene>
<proteinExistence type="predicted"/>
<evidence type="ECO:0000313" key="2">
    <source>
        <dbReference type="Proteomes" id="UP000005867"/>
    </source>
</evidence>
<dbReference type="eggNOG" id="arCOG02110">
    <property type="taxonomic scope" value="Archaea"/>
</dbReference>
<dbReference type="GeneID" id="70362878"/>